<feature type="compositionally biased region" description="Basic residues" evidence="1">
    <location>
        <begin position="450"/>
        <end position="460"/>
    </location>
</feature>
<evidence type="ECO:0000256" key="1">
    <source>
        <dbReference type="SAM" id="MobiDB-lite"/>
    </source>
</evidence>
<evidence type="ECO:0000313" key="3">
    <source>
        <dbReference type="Proteomes" id="UP000253664"/>
    </source>
</evidence>
<feature type="compositionally biased region" description="Low complexity" evidence="1">
    <location>
        <begin position="508"/>
        <end position="525"/>
    </location>
</feature>
<gene>
    <name evidence="2" type="ORF">L249_6645</name>
</gene>
<feature type="compositionally biased region" description="Polar residues" evidence="1">
    <location>
        <begin position="413"/>
        <end position="443"/>
    </location>
</feature>
<dbReference type="Proteomes" id="UP000253664">
    <property type="component" value="Unassembled WGS sequence"/>
</dbReference>
<dbReference type="OrthoDB" id="4914693at2759"/>
<dbReference type="AlphaFoldDB" id="A0A367LJJ1"/>
<proteinExistence type="predicted"/>
<accession>A0A367LJJ1</accession>
<protein>
    <submittedName>
        <fullName evidence="2">Uncharacterized protein</fullName>
    </submittedName>
</protein>
<keyword evidence="3" id="KW-1185">Reference proteome</keyword>
<name>A0A367LJJ1_9HYPO</name>
<feature type="region of interest" description="Disordered" evidence="1">
    <location>
        <begin position="413"/>
        <end position="562"/>
    </location>
</feature>
<evidence type="ECO:0000313" key="2">
    <source>
        <dbReference type="EMBL" id="RCI14570.1"/>
    </source>
</evidence>
<comment type="caution">
    <text evidence="2">The sequence shown here is derived from an EMBL/GenBank/DDBJ whole genome shotgun (WGS) entry which is preliminary data.</text>
</comment>
<feature type="compositionally biased region" description="Polar residues" evidence="1">
    <location>
        <begin position="461"/>
        <end position="507"/>
    </location>
</feature>
<sequence length="613" mass="67467">MLTMIIVTLVPLTDLTMQSKVHKPPYAVLVVLLGAASSVVASSKCFAGMKSLFRNNIKQACYDFTKGNMSDVSLEHLCSIDGRKFNADECDTTRAVLSASCGTDIQAITSSCQLQYPELKHPYCVDDPCYLGMVKMLPDSFETRCDAVLDGHQSAFGASNKFKPNLWHSCDRSTARVESTCKCVRQRERKMEDDEKQCLGSIELHFGHRNTEAACYQMLTDGDFLARHRTSLARGCYTNEENIRTACKWKNKLLGYGKCLDNSCYRGLARIYGHDEIPAFCSGVIDGTFAQRHLISKPGLARSCGGKVEELKSACLCLYPAERYPRCSHDECFRGIAGDWGEDIATNCRTLLTGNFTDGSDPECKNELQGLVQEAKWLGLGTYAFQTCGKNLTKMMDACRCALPGVQRTTSNLGESAVTTSSSIRKPATPTASQRSPFKSSINKVPAPTPRRRLPFRPQRKPSTWTRSTTTAERVSSTVSTASIPASTTMTSLPNTTYALPSSSASRSVPVNTTTSSASSTAVSSPDEDLEVKILEEAAAPSKTSSSSKTHAWHDSTRVSDEEDDFVDEAVPTYHTYVWTFVSDKPDAVVTTPDYDFFPTIVTIFRHLKLQLR</sequence>
<reference evidence="2 3" key="1">
    <citation type="journal article" date="2015" name="BMC Genomics">
        <title>Insights from the genome of Ophiocordyceps polyrhachis-furcata to pathogenicity and host specificity in insect fungi.</title>
        <authorList>
            <person name="Wichadakul D."/>
            <person name="Kobmoo N."/>
            <person name="Ingsriswang S."/>
            <person name="Tangphatsornruang S."/>
            <person name="Chantasingh D."/>
            <person name="Luangsa-ard J.J."/>
            <person name="Eurwilaichitr L."/>
        </authorList>
    </citation>
    <scope>NUCLEOTIDE SEQUENCE [LARGE SCALE GENOMIC DNA]</scope>
    <source>
        <strain evidence="2 3">BCC 54312</strain>
    </source>
</reference>
<dbReference type="EMBL" id="LKCN02000003">
    <property type="protein sequence ID" value="RCI14570.1"/>
    <property type="molecule type" value="Genomic_DNA"/>
</dbReference>
<organism evidence="2 3">
    <name type="scientific">Ophiocordyceps polyrhachis-furcata BCC 54312</name>
    <dbReference type="NCBI Taxonomy" id="1330021"/>
    <lineage>
        <taxon>Eukaryota</taxon>
        <taxon>Fungi</taxon>
        <taxon>Dikarya</taxon>
        <taxon>Ascomycota</taxon>
        <taxon>Pezizomycotina</taxon>
        <taxon>Sordariomycetes</taxon>
        <taxon>Hypocreomycetidae</taxon>
        <taxon>Hypocreales</taxon>
        <taxon>Ophiocordycipitaceae</taxon>
        <taxon>Ophiocordyceps</taxon>
    </lineage>
</organism>